<dbReference type="Proteomes" id="UP000246635">
    <property type="component" value="Unassembled WGS sequence"/>
</dbReference>
<name>A0A2V2YUS9_9BACL</name>
<proteinExistence type="predicted"/>
<gene>
    <name evidence="1" type="ORF">DFQ01_106155</name>
</gene>
<protein>
    <submittedName>
        <fullName evidence="1">Uncharacterized protein</fullName>
    </submittedName>
</protein>
<dbReference type="EMBL" id="QGTQ01000006">
    <property type="protein sequence ID" value="PWW04870.1"/>
    <property type="molecule type" value="Genomic_DNA"/>
</dbReference>
<reference evidence="1 2" key="1">
    <citation type="submission" date="2018-05" db="EMBL/GenBank/DDBJ databases">
        <title>Genomic Encyclopedia of Type Strains, Phase III (KMG-III): the genomes of soil and plant-associated and newly described type strains.</title>
        <authorList>
            <person name="Whitman W."/>
        </authorList>
    </citation>
    <scope>NUCLEOTIDE SEQUENCE [LARGE SCALE GENOMIC DNA]</scope>
    <source>
        <strain evidence="1 2">CECT 5696</strain>
    </source>
</reference>
<accession>A0A2V2YUS9</accession>
<evidence type="ECO:0000313" key="1">
    <source>
        <dbReference type="EMBL" id="PWW04870.1"/>
    </source>
</evidence>
<keyword evidence="2" id="KW-1185">Reference proteome</keyword>
<dbReference type="AlphaFoldDB" id="A0A2V2YUS9"/>
<organism evidence="1 2">
    <name type="scientific">Paenibacillus cellulosilyticus</name>
    <dbReference type="NCBI Taxonomy" id="375489"/>
    <lineage>
        <taxon>Bacteria</taxon>
        <taxon>Bacillati</taxon>
        <taxon>Bacillota</taxon>
        <taxon>Bacilli</taxon>
        <taxon>Bacillales</taxon>
        <taxon>Paenibacillaceae</taxon>
        <taxon>Paenibacillus</taxon>
    </lineage>
</organism>
<evidence type="ECO:0000313" key="2">
    <source>
        <dbReference type="Proteomes" id="UP000246635"/>
    </source>
</evidence>
<sequence>MFVVYCYLEFELYRCHHAPWAMRTCTFSGFKSWYLYCKGSFAVCLSLINTGASRIGIWSVNELGNRSAIMSITVKTRTNK</sequence>
<comment type="caution">
    <text evidence="1">The sequence shown here is derived from an EMBL/GenBank/DDBJ whole genome shotgun (WGS) entry which is preliminary data.</text>
</comment>